<accession>A0A2D3VLH2</accession>
<protein>
    <submittedName>
        <fullName evidence="1">Uncharacterized protein</fullName>
    </submittedName>
</protein>
<dbReference type="AlphaFoldDB" id="A0A2D3VLH2"/>
<evidence type="ECO:0000313" key="1">
    <source>
        <dbReference type="EMBL" id="CZT22073.1"/>
    </source>
</evidence>
<dbReference type="EMBL" id="FJUY01000012">
    <property type="protein sequence ID" value="CZT22073.1"/>
    <property type="molecule type" value="Genomic_DNA"/>
</dbReference>
<proteinExistence type="predicted"/>
<dbReference type="GeneID" id="35606705"/>
<reference evidence="1 2" key="1">
    <citation type="submission" date="2016-03" db="EMBL/GenBank/DDBJ databases">
        <authorList>
            <person name="Ploux O."/>
        </authorList>
    </citation>
    <scope>NUCLEOTIDE SEQUENCE [LARGE SCALE GENOMIC DNA]</scope>
    <source>
        <strain evidence="1 2">URUG2</strain>
    </source>
</reference>
<sequence length="145" mass="16454">MLELLNEINVTLTAESKKKREEYTAALTEKMKNLELANEILVRTAANRTRISTGKTSTERQKAHTAARVHLVSTARSSTTSPCYTTKVSGYWKMYFPSEVASTKKFGRSWRLFNKSKPMRTLTRLSVVDQSNRKTISYLDGTVRG</sequence>
<dbReference type="Proteomes" id="UP000225277">
    <property type="component" value="Unassembled WGS sequence"/>
</dbReference>
<keyword evidence="2" id="KW-1185">Reference proteome</keyword>
<evidence type="ECO:0000313" key="2">
    <source>
        <dbReference type="Proteomes" id="UP000225277"/>
    </source>
</evidence>
<name>A0A2D3VLH2_9PEZI</name>
<dbReference type="RefSeq" id="XP_023628962.1">
    <property type="nucleotide sequence ID" value="XM_023773194.1"/>
</dbReference>
<gene>
    <name evidence="1" type="ORF">RCC_12147</name>
</gene>
<organism evidence="1 2">
    <name type="scientific">Ramularia collo-cygni</name>
    <dbReference type="NCBI Taxonomy" id="112498"/>
    <lineage>
        <taxon>Eukaryota</taxon>
        <taxon>Fungi</taxon>
        <taxon>Dikarya</taxon>
        <taxon>Ascomycota</taxon>
        <taxon>Pezizomycotina</taxon>
        <taxon>Dothideomycetes</taxon>
        <taxon>Dothideomycetidae</taxon>
        <taxon>Mycosphaerellales</taxon>
        <taxon>Mycosphaerellaceae</taxon>
        <taxon>Ramularia</taxon>
    </lineage>
</organism>